<comment type="caution">
    <text evidence="1">The sequence shown here is derived from an EMBL/GenBank/DDBJ whole genome shotgun (WGS) entry which is preliminary data.</text>
</comment>
<dbReference type="EMBL" id="VWPL01000011">
    <property type="protein sequence ID" value="KAA5601933.1"/>
    <property type="molecule type" value="Genomic_DNA"/>
</dbReference>
<evidence type="ECO:0000313" key="1">
    <source>
        <dbReference type="EMBL" id="KAA5601933.1"/>
    </source>
</evidence>
<dbReference type="AlphaFoldDB" id="A0A5M6I184"/>
<proteinExistence type="predicted"/>
<dbReference type="Proteomes" id="UP000323886">
    <property type="component" value="Unassembled WGS sequence"/>
</dbReference>
<organism evidence="1 2">
    <name type="scientific">Blastochloris sulfoviridis</name>
    <dbReference type="NCBI Taxonomy" id="50712"/>
    <lineage>
        <taxon>Bacteria</taxon>
        <taxon>Pseudomonadati</taxon>
        <taxon>Pseudomonadota</taxon>
        <taxon>Alphaproteobacteria</taxon>
        <taxon>Hyphomicrobiales</taxon>
        <taxon>Blastochloridaceae</taxon>
        <taxon>Blastochloris</taxon>
    </lineage>
</organism>
<dbReference type="SUPFAM" id="SSF53335">
    <property type="entry name" value="S-adenosyl-L-methionine-dependent methyltransferases"/>
    <property type="match status" value="1"/>
</dbReference>
<protein>
    <submittedName>
        <fullName evidence="1">Class I SAM-dependent methyltransferase</fullName>
    </submittedName>
</protein>
<dbReference type="GO" id="GO:0008168">
    <property type="term" value="F:methyltransferase activity"/>
    <property type="evidence" value="ECO:0007669"/>
    <property type="project" value="UniProtKB-KW"/>
</dbReference>
<gene>
    <name evidence="1" type="ORF">F1193_08395</name>
</gene>
<evidence type="ECO:0000313" key="2">
    <source>
        <dbReference type="Proteomes" id="UP000323886"/>
    </source>
</evidence>
<keyword evidence="2" id="KW-1185">Reference proteome</keyword>
<keyword evidence="1" id="KW-0489">Methyltransferase</keyword>
<dbReference type="RefSeq" id="WP_150097231.1">
    <property type="nucleotide sequence ID" value="NZ_VWPL01000011.1"/>
</dbReference>
<dbReference type="GO" id="GO:0032259">
    <property type="term" value="P:methylation"/>
    <property type="evidence" value="ECO:0007669"/>
    <property type="project" value="UniProtKB-KW"/>
</dbReference>
<dbReference type="OrthoDB" id="9770485at2"/>
<reference evidence="1 2" key="1">
    <citation type="submission" date="2019-09" db="EMBL/GenBank/DDBJ databases">
        <title>Draft Whole-Genome sequence of Blastochloris sulfoviridis DSM 729.</title>
        <authorList>
            <person name="Meyer T.E."/>
            <person name="Kyndt J.A."/>
        </authorList>
    </citation>
    <scope>NUCLEOTIDE SEQUENCE [LARGE SCALE GENOMIC DNA]</scope>
    <source>
        <strain evidence="1 2">DSM 729</strain>
    </source>
</reference>
<dbReference type="InterPro" id="IPR029063">
    <property type="entry name" value="SAM-dependent_MTases_sf"/>
</dbReference>
<keyword evidence="1" id="KW-0808">Transferase</keyword>
<dbReference type="Gene3D" id="3.40.50.150">
    <property type="entry name" value="Vaccinia Virus protein VP39"/>
    <property type="match status" value="1"/>
</dbReference>
<name>A0A5M6I184_9HYPH</name>
<accession>A0A5M6I184</accession>
<sequence>MSSQDVLLQREYHRRTAGAYDDMHVESHDEHALSLAILSALIEFNGVNSILDVGSGTGRALKVLQKHFPERKIVGIAPVANSSIYS</sequence>